<accession>G0U011</accession>
<proteinExistence type="predicted"/>
<evidence type="ECO:0000259" key="6">
    <source>
        <dbReference type="PROSITE" id="PS50198"/>
    </source>
</evidence>
<dbReference type="VEuPathDB" id="TriTrypDB:TvY486_0800150"/>
<dbReference type="GO" id="GO:0005634">
    <property type="term" value="C:nucleus"/>
    <property type="evidence" value="ECO:0007669"/>
    <property type="project" value="TreeGrafter"/>
</dbReference>
<evidence type="ECO:0000256" key="1">
    <source>
        <dbReference type="ARBA" id="ARBA00000971"/>
    </source>
</evidence>
<evidence type="ECO:0000256" key="2">
    <source>
        <dbReference type="ARBA" id="ARBA00023110"/>
    </source>
</evidence>
<dbReference type="Gene3D" id="3.10.50.40">
    <property type="match status" value="1"/>
</dbReference>
<feature type="domain" description="PpiC" evidence="6">
    <location>
        <begin position="2"/>
        <end position="115"/>
    </location>
</feature>
<dbReference type="InterPro" id="IPR000297">
    <property type="entry name" value="PPIase_PpiC"/>
</dbReference>
<gene>
    <name evidence="7" type="primary">PIN1</name>
    <name evidence="7" type="ORF">TVY486_0800150</name>
</gene>
<evidence type="ECO:0000256" key="3">
    <source>
        <dbReference type="ARBA" id="ARBA00023235"/>
    </source>
</evidence>
<organism evidence="7">
    <name type="scientific">Trypanosoma vivax (strain Y486)</name>
    <dbReference type="NCBI Taxonomy" id="1055687"/>
    <lineage>
        <taxon>Eukaryota</taxon>
        <taxon>Discoba</taxon>
        <taxon>Euglenozoa</taxon>
        <taxon>Kinetoplastea</taxon>
        <taxon>Metakinetoplastina</taxon>
        <taxon>Trypanosomatida</taxon>
        <taxon>Trypanosomatidae</taxon>
        <taxon>Trypanosoma</taxon>
        <taxon>Duttonella</taxon>
    </lineage>
</organism>
<keyword evidence="2 4" id="KW-0697">Rotamase</keyword>
<dbReference type="GO" id="GO:0005829">
    <property type="term" value="C:cytosol"/>
    <property type="evidence" value="ECO:0007669"/>
    <property type="project" value="TreeGrafter"/>
</dbReference>
<dbReference type="InterPro" id="IPR023058">
    <property type="entry name" value="PPIase_PpiC_CS"/>
</dbReference>
<dbReference type="InterPro" id="IPR051370">
    <property type="entry name" value="PPIase_Pin1"/>
</dbReference>
<dbReference type="Pfam" id="PF00639">
    <property type="entry name" value="Rotamase"/>
    <property type="match status" value="1"/>
</dbReference>
<dbReference type="SUPFAM" id="SSF54534">
    <property type="entry name" value="FKBP-like"/>
    <property type="match status" value="1"/>
</dbReference>
<evidence type="ECO:0000256" key="5">
    <source>
        <dbReference type="RuleBase" id="RU363014"/>
    </source>
</evidence>
<dbReference type="PROSITE" id="PS50198">
    <property type="entry name" value="PPIC_PPIASE_2"/>
    <property type="match status" value="1"/>
</dbReference>
<protein>
    <recommendedName>
        <fullName evidence="5">Peptidyl-prolyl cis-trans isomerase</fullName>
        <ecNumber evidence="5">5.2.1.8</ecNumber>
    </recommendedName>
</protein>
<sequence length="115" mass="12740">MSNKLRAAHLLIKYEGSRNPTSRRTGSSTLGITREKAIEELKEWASRIKNGEVTFEYAARQRSDCGSFGSEGDLGFFGPGEMMQPFEDAVRALKVGEVSDIVETDSGFHLIKRLA</sequence>
<dbReference type="PANTHER" id="PTHR10657">
    <property type="entry name" value="PEPTIDYL-PROLYL CIS-TRANS ISOMERASE"/>
    <property type="match status" value="1"/>
</dbReference>
<dbReference type="PANTHER" id="PTHR10657:SF4">
    <property type="entry name" value="PEPTIDYL-PROLYL CIS-TRANS ISOMERASE-RELATED"/>
    <property type="match status" value="1"/>
</dbReference>
<evidence type="ECO:0000256" key="4">
    <source>
        <dbReference type="PROSITE-ProRule" id="PRU00278"/>
    </source>
</evidence>
<keyword evidence="3 4" id="KW-0413">Isomerase</keyword>
<evidence type="ECO:0000313" key="7">
    <source>
        <dbReference type="EMBL" id="CCC49408.1"/>
    </source>
</evidence>
<dbReference type="EMBL" id="HE573024">
    <property type="protein sequence ID" value="CCC49408.1"/>
    <property type="molecule type" value="Genomic_DNA"/>
</dbReference>
<dbReference type="PROSITE" id="PS01096">
    <property type="entry name" value="PPIC_PPIASE_1"/>
    <property type="match status" value="1"/>
</dbReference>
<dbReference type="OMA" id="DEVQCLH"/>
<dbReference type="FunFam" id="3.10.50.40:FF:000010">
    <property type="entry name" value="Peptidyl-prolyl cis-trans isomerase Pin1"/>
    <property type="match status" value="1"/>
</dbReference>
<name>G0U011_TRYVY</name>
<dbReference type="InterPro" id="IPR046357">
    <property type="entry name" value="PPIase_dom_sf"/>
</dbReference>
<dbReference type="AlphaFoldDB" id="G0U011"/>
<dbReference type="EC" id="5.2.1.8" evidence="5"/>
<dbReference type="GO" id="GO:0003755">
    <property type="term" value="F:peptidyl-prolyl cis-trans isomerase activity"/>
    <property type="evidence" value="ECO:0007669"/>
    <property type="project" value="UniProtKB-UniRule"/>
</dbReference>
<comment type="catalytic activity">
    <reaction evidence="1 5">
        <text>[protein]-peptidylproline (omega=180) = [protein]-peptidylproline (omega=0)</text>
        <dbReference type="Rhea" id="RHEA:16237"/>
        <dbReference type="Rhea" id="RHEA-COMP:10747"/>
        <dbReference type="Rhea" id="RHEA-COMP:10748"/>
        <dbReference type="ChEBI" id="CHEBI:83833"/>
        <dbReference type="ChEBI" id="CHEBI:83834"/>
        <dbReference type="EC" id="5.2.1.8"/>
    </reaction>
</comment>
<reference evidence="7" key="1">
    <citation type="journal article" date="2012" name="Proc. Natl. Acad. Sci. U.S.A.">
        <title>Antigenic diversity is generated by distinct evolutionary mechanisms in African trypanosome species.</title>
        <authorList>
            <person name="Jackson A.P."/>
            <person name="Berry A."/>
            <person name="Aslett M."/>
            <person name="Allison H.C."/>
            <person name="Burton P."/>
            <person name="Vavrova-Anderson J."/>
            <person name="Brown R."/>
            <person name="Browne H."/>
            <person name="Corton N."/>
            <person name="Hauser H."/>
            <person name="Gamble J."/>
            <person name="Gilderthorp R."/>
            <person name="Marcello L."/>
            <person name="McQuillan J."/>
            <person name="Otto T.D."/>
            <person name="Quail M.A."/>
            <person name="Sanders M.J."/>
            <person name="van Tonder A."/>
            <person name="Ginger M.L."/>
            <person name="Field M.C."/>
            <person name="Barry J.D."/>
            <person name="Hertz-Fowler C."/>
            <person name="Berriman M."/>
        </authorList>
    </citation>
    <scope>NUCLEOTIDE SEQUENCE</scope>
    <source>
        <strain evidence="7">Y486</strain>
    </source>
</reference>